<reference evidence="2" key="1">
    <citation type="submission" date="2021-02" db="EMBL/GenBank/DDBJ databases">
        <authorList>
            <person name="Nowell W R."/>
        </authorList>
    </citation>
    <scope>NUCLEOTIDE SEQUENCE</scope>
</reference>
<evidence type="ECO:0000313" key="4">
    <source>
        <dbReference type="Proteomes" id="UP000663829"/>
    </source>
</evidence>
<gene>
    <name evidence="2" type="ORF">GPM918_LOCUS21957</name>
    <name evidence="3" type="ORF">SRO942_LOCUS21953</name>
</gene>
<dbReference type="OrthoDB" id="28939at2759"/>
<dbReference type="Proteomes" id="UP000663829">
    <property type="component" value="Unassembled WGS sequence"/>
</dbReference>
<feature type="region of interest" description="Disordered" evidence="1">
    <location>
        <begin position="1"/>
        <end position="21"/>
    </location>
</feature>
<evidence type="ECO:0000313" key="3">
    <source>
        <dbReference type="EMBL" id="CAF3930180.1"/>
    </source>
</evidence>
<dbReference type="EMBL" id="CAJOBC010007375">
    <property type="protein sequence ID" value="CAF3930180.1"/>
    <property type="molecule type" value="Genomic_DNA"/>
</dbReference>
<evidence type="ECO:0000313" key="2">
    <source>
        <dbReference type="EMBL" id="CAF1166577.1"/>
    </source>
</evidence>
<name>A0A814TYT6_9BILA</name>
<feature type="non-terminal residue" evidence="2">
    <location>
        <position position="163"/>
    </location>
</feature>
<dbReference type="Proteomes" id="UP000681722">
    <property type="component" value="Unassembled WGS sequence"/>
</dbReference>
<dbReference type="EMBL" id="CAJNOQ010007377">
    <property type="protein sequence ID" value="CAF1166577.1"/>
    <property type="molecule type" value="Genomic_DNA"/>
</dbReference>
<feature type="compositionally biased region" description="Polar residues" evidence="1">
    <location>
        <begin position="70"/>
        <end position="81"/>
    </location>
</feature>
<keyword evidence="4" id="KW-1185">Reference proteome</keyword>
<proteinExistence type="predicted"/>
<sequence>QFSYIMEQKDVDHSNYNGGDDEFEWMGDVSKEELEAIDVTNDKLLKSERNNNSSTIEQMDQPCDEDATAHNLSKKQTNSNQQREKRAHRKKKTSFNNRADLTMSNNNNCGIYSEKLAMKLKWAVDELTKSNQPNRIAALCTVITKLTESIKALKQLEMTNDLL</sequence>
<accession>A0A814TYT6</accession>
<evidence type="ECO:0000256" key="1">
    <source>
        <dbReference type="SAM" id="MobiDB-lite"/>
    </source>
</evidence>
<protein>
    <submittedName>
        <fullName evidence="2">Uncharacterized protein</fullName>
    </submittedName>
</protein>
<comment type="caution">
    <text evidence="2">The sequence shown here is derived from an EMBL/GenBank/DDBJ whole genome shotgun (WGS) entry which is preliminary data.</text>
</comment>
<organism evidence="2 4">
    <name type="scientific">Didymodactylos carnosus</name>
    <dbReference type="NCBI Taxonomy" id="1234261"/>
    <lineage>
        <taxon>Eukaryota</taxon>
        <taxon>Metazoa</taxon>
        <taxon>Spiralia</taxon>
        <taxon>Gnathifera</taxon>
        <taxon>Rotifera</taxon>
        <taxon>Eurotatoria</taxon>
        <taxon>Bdelloidea</taxon>
        <taxon>Philodinida</taxon>
        <taxon>Philodinidae</taxon>
        <taxon>Didymodactylos</taxon>
    </lineage>
</organism>
<dbReference type="AlphaFoldDB" id="A0A814TYT6"/>
<feature type="region of interest" description="Disordered" evidence="1">
    <location>
        <begin position="45"/>
        <end position="100"/>
    </location>
</feature>